<keyword evidence="2" id="KW-1133">Transmembrane helix</keyword>
<protein>
    <submittedName>
        <fullName evidence="4">Putative soluble lytic murein transglycosylase</fullName>
    </submittedName>
</protein>
<dbReference type="RefSeq" id="WP_011834590.1">
    <property type="nucleotide sequence ID" value="NZ_AZSI01000078.1"/>
</dbReference>
<dbReference type="PATRIC" id="fig|1415168.3.peg.1843"/>
<accession>A0A084A9U0</accession>
<feature type="transmembrane region" description="Helical" evidence="2">
    <location>
        <begin position="6"/>
        <end position="22"/>
    </location>
</feature>
<dbReference type="InterPro" id="IPR047194">
    <property type="entry name" value="CwlT-like_lysozyme"/>
</dbReference>
<dbReference type="Proteomes" id="UP000028401">
    <property type="component" value="Unassembled WGS sequence"/>
</dbReference>
<organism evidence="4 5">
    <name type="scientific">Lactococcus cremoris subsp. cremoris GE214</name>
    <dbReference type="NCBI Taxonomy" id="1415168"/>
    <lineage>
        <taxon>Bacteria</taxon>
        <taxon>Bacillati</taxon>
        <taxon>Bacillota</taxon>
        <taxon>Bacilli</taxon>
        <taxon>Lactobacillales</taxon>
        <taxon>Streptococcaceae</taxon>
        <taxon>Lactococcus</taxon>
        <taxon>Lactococcus cremoris subsp. cremoris</taxon>
    </lineage>
</organism>
<dbReference type="CDD" id="cd16891">
    <property type="entry name" value="CwlT-like"/>
    <property type="match status" value="1"/>
</dbReference>
<dbReference type="EMBL" id="AZSI01000078">
    <property type="protein sequence ID" value="KEY62069.1"/>
    <property type="molecule type" value="Genomic_DNA"/>
</dbReference>
<dbReference type="InterPro" id="IPR023346">
    <property type="entry name" value="Lysozyme-like_dom_sf"/>
</dbReference>
<dbReference type="Pfam" id="PF13702">
    <property type="entry name" value="Lysozyme_like"/>
    <property type="match status" value="1"/>
</dbReference>
<proteinExistence type="predicted"/>
<evidence type="ECO:0000313" key="5">
    <source>
        <dbReference type="Proteomes" id="UP000028401"/>
    </source>
</evidence>
<comment type="subcellular location">
    <subcellularLocation>
        <location evidence="1">Cell surface</location>
    </subcellularLocation>
</comment>
<evidence type="ECO:0000256" key="1">
    <source>
        <dbReference type="ARBA" id="ARBA00004241"/>
    </source>
</evidence>
<keyword evidence="2" id="KW-0812">Transmembrane</keyword>
<dbReference type="SMR" id="A0A084A9U0"/>
<dbReference type="AlphaFoldDB" id="A0A084A9U0"/>
<evidence type="ECO:0000313" key="4">
    <source>
        <dbReference type="EMBL" id="KEY62069.1"/>
    </source>
</evidence>
<dbReference type="Gene3D" id="1.10.530.10">
    <property type="match status" value="1"/>
</dbReference>
<keyword evidence="2" id="KW-0472">Membrane</keyword>
<reference evidence="4 5" key="1">
    <citation type="submission" date="2014-06" db="EMBL/GenBank/DDBJ databases">
        <title>Draft genome sequence of the putrescine producing strain Lactococcus lactis subsp cremoris GE214.</title>
        <authorList>
            <person name="Ladero V."/>
            <person name="Linares D.M."/>
            <person name="del Rio B."/>
            <person name="Mayo B."/>
            <person name="Martin M.C."/>
            <person name="Fernandez M."/>
            <person name="Alvarez M.A."/>
        </authorList>
    </citation>
    <scope>NUCLEOTIDE SEQUENCE [LARGE SCALE GENOMIC DNA]</scope>
    <source>
        <strain evidence="4 5">GE214</strain>
    </source>
</reference>
<dbReference type="SUPFAM" id="SSF53955">
    <property type="entry name" value="Lysozyme-like"/>
    <property type="match status" value="1"/>
</dbReference>
<dbReference type="GeneID" id="61108874"/>
<comment type="caution">
    <text evidence="4">The sequence shown here is derived from an EMBL/GenBank/DDBJ whole genome shotgun (WGS) entry which is preliminary data.</text>
</comment>
<evidence type="ECO:0000256" key="2">
    <source>
        <dbReference type="SAM" id="Phobius"/>
    </source>
</evidence>
<sequence length="200" mass="22451">MFKKLIGLIMLILLVFGGFYVYRMHENVKHVMSYEAEVEKTLKAQGLSGDTKLALAIIYTETKGKQVDIMQSSESLNGKTNTFSTEEESIKQGIANLSKVLEYASEKKVDAWTGVQAYNYGRAYVDYIAAHGGKNTIALSKAYSKDVVAPSLGNTTGETYYHLTFDSLFYNQGKLYSNGGNIFYAKEVEWNMLLLDLLNW</sequence>
<dbReference type="GO" id="GO:0009986">
    <property type="term" value="C:cell surface"/>
    <property type="evidence" value="ECO:0007669"/>
    <property type="project" value="UniProtKB-SubCell"/>
</dbReference>
<gene>
    <name evidence="4" type="ORF">U725_01772</name>
</gene>
<name>A0A084A9U0_LACLC</name>
<evidence type="ECO:0000259" key="3">
    <source>
        <dbReference type="Pfam" id="PF13702"/>
    </source>
</evidence>
<feature type="domain" description="CwlT-like lysozyme" evidence="3">
    <location>
        <begin position="29"/>
        <end position="191"/>
    </location>
</feature>